<evidence type="ECO:0000313" key="2">
    <source>
        <dbReference type="EMBL" id="KKA21202.1"/>
    </source>
</evidence>
<gene>
    <name evidence="2" type="ORF">T310_4780</name>
</gene>
<reference evidence="2 3" key="1">
    <citation type="submission" date="2015-04" db="EMBL/GenBank/DDBJ databases">
        <authorList>
            <person name="Heijne W.H."/>
            <person name="Fedorova N.D."/>
            <person name="Nierman W.C."/>
            <person name="Vollebregt A.W."/>
            <person name="Zhao Z."/>
            <person name="Wu L."/>
            <person name="Kumar M."/>
            <person name="Stam H."/>
            <person name="van den Berg M.A."/>
            <person name="Pel H.J."/>
        </authorList>
    </citation>
    <scope>NUCLEOTIDE SEQUENCE [LARGE SCALE GENOMIC DNA]</scope>
    <source>
        <strain evidence="2 3">CBS 393.64</strain>
    </source>
</reference>
<proteinExistence type="predicted"/>
<dbReference type="RefSeq" id="XP_013327814.1">
    <property type="nucleotide sequence ID" value="XM_013472360.1"/>
</dbReference>
<comment type="caution">
    <text evidence="2">The sequence shown here is derived from an EMBL/GenBank/DDBJ whole genome shotgun (WGS) entry which is preliminary data.</text>
</comment>
<feature type="compositionally biased region" description="Low complexity" evidence="1">
    <location>
        <begin position="225"/>
        <end position="249"/>
    </location>
</feature>
<feature type="region of interest" description="Disordered" evidence="1">
    <location>
        <begin position="218"/>
        <end position="251"/>
    </location>
</feature>
<dbReference type="GeneID" id="25317127"/>
<dbReference type="OrthoDB" id="27483at2759"/>
<sequence>MAFKSLDLAGCQRESQKLLLQAGARRGSGNAPSQIERRRLVPRTATYLLNGFLDPFRSCNKNNEYLNNPDIPEADRIILRKVQATYEVLLIPFSSQGYDHRIELVWHCDRLWGTFDFGYCKGVMLIEPGPTVEDLYGFKTLPFIWIKPCRHGLPNALDWNTGEIRLDGNMIGGHFNNTPGLGRCEFIGQRLHGPPLSTRSSHSFIDEWDDLDISSDEDDEAVRLPPRSKSSELASSEPEPPEWLASLEPQSSLDRTAKDKREFLAMVTGIFNITSRAIEHNWSTKAKKLSIRFHVDREKIAVWGKFSLGICNGFLLMKNSPDSLKQGVPLKFRWRGRETDTGDSISGTGEVSIKKDRTIQGVFHDMYGNVDFSGKRKFMPNNESGYEASYYRSQWKEYERVERQLG</sequence>
<dbReference type="Proteomes" id="UP000053958">
    <property type="component" value="Unassembled WGS sequence"/>
</dbReference>
<accession>A0A0F4YSF3</accession>
<dbReference type="EMBL" id="LASV01000195">
    <property type="protein sequence ID" value="KKA21202.1"/>
    <property type="molecule type" value="Genomic_DNA"/>
</dbReference>
<dbReference type="STRING" id="1408163.A0A0F4YSF3"/>
<evidence type="ECO:0000313" key="3">
    <source>
        <dbReference type="Proteomes" id="UP000053958"/>
    </source>
</evidence>
<keyword evidence="3" id="KW-1185">Reference proteome</keyword>
<organism evidence="2 3">
    <name type="scientific">Rasamsonia emersonii (strain ATCC 16479 / CBS 393.64 / IMI 116815)</name>
    <dbReference type="NCBI Taxonomy" id="1408163"/>
    <lineage>
        <taxon>Eukaryota</taxon>
        <taxon>Fungi</taxon>
        <taxon>Dikarya</taxon>
        <taxon>Ascomycota</taxon>
        <taxon>Pezizomycotina</taxon>
        <taxon>Eurotiomycetes</taxon>
        <taxon>Eurotiomycetidae</taxon>
        <taxon>Eurotiales</taxon>
        <taxon>Trichocomaceae</taxon>
        <taxon>Rasamsonia</taxon>
    </lineage>
</organism>
<protein>
    <submittedName>
        <fullName evidence="2">Uncharacterized protein</fullName>
    </submittedName>
</protein>
<dbReference type="AlphaFoldDB" id="A0A0F4YSF3"/>
<evidence type="ECO:0000256" key="1">
    <source>
        <dbReference type="SAM" id="MobiDB-lite"/>
    </source>
</evidence>
<name>A0A0F4YSF3_RASE3</name>